<organism evidence="1 2">
    <name type="scientific">Rhizobium mulingense</name>
    <dbReference type="NCBI Taxonomy" id="3031128"/>
    <lineage>
        <taxon>Bacteria</taxon>
        <taxon>Pseudomonadati</taxon>
        <taxon>Pseudomonadota</taxon>
        <taxon>Alphaproteobacteria</taxon>
        <taxon>Hyphomicrobiales</taxon>
        <taxon>Rhizobiaceae</taxon>
        <taxon>Rhizobium/Agrobacterium group</taxon>
        <taxon>Rhizobium</taxon>
    </lineage>
</organism>
<name>A0ACC6N439_9HYPH</name>
<reference evidence="1" key="1">
    <citation type="submission" date="2023-12" db="EMBL/GenBank/DDBJ databases">
        <title>Diversity of Rhizobium in root nodule of phaseolus vulgaris.</title>
        <authorList>
            <person name="Wang H."/>
        </authorList>
    </citation>
    <scope>NUCLEOTIDE SEQUENCE</scope>
    <source>
        <strain evidence="1">MJ31</strain>
    </source>
</reference>
<proteinExistence type="predicted"/>
<comment type="caution">
    <text evidence="1">The sequence shown here is derived from an EMBL/GenBank/DDBJ whole genome shotgun (WGS) entry which is preliminary data.</text>
</comment>
<protein>
    <submittedName>
        <fullName evidence="1">Uncharacterized protein</fullName>
    </submittedName>
</protein>
<evidence type="ECO:0000313" key="1">
    <source>
        <dbReference type="EMBL" id="MEA3520408.1"/>
    </source>
</evidence>
<keyword evidence="2" id="KW-1185">Reference proteome</keyword>
<dbReference type="EMBL" id="JAYESG010000015">
    <property type="protein sequence ID" value="MEA3520408.1"/>
    <property type="molecule type" value="Genomic_DNA"/>
</dbReference>
<gene>
    <name evidence="1" type="ORF">U8465_25450</name>
</gene>
<evidence type="ECO:0000313" key="2">
    <source>
        <dbReference type="Proteomes" id="UP001304050"/>
    </source>
</evidence>
<accession>A0ACC6N439</accession>
<dbReference type="Proteomes" id="UP001304050">
    <property type="component" value="Unassembled WGS sequence"/>
</dbReference>
<sequence>MSILRRELLIACSEAELKPVTRRQDDEKRRTKLLTAAREALDLCLGSSTAAEKAQLDEMGKLAGLDFELLSASLLGRAQLLSKSVNQNWQ</sequence>